<dbReference type="PANTHER" id="PTHR43499">
    <property type="entry name" value="ABC TRANSPORTER I FAMILY MEMBER 1"/>
    <property type="match status" value="1"/>
</dbReference>
<evidence type="ECO:0000313" key="10">
    <source>
        <dbReference type="EMBL" id="MFC5520173.1"/>
    </source>
</evidence>
<evidence type="ECO:0000256" key="5">
    <source>
        <dbReference type="ARBA" id="ARBA00022840"/>
    </source>
</evidence>
<dbReference type="InterPro" id="IPR003593">
    <property type="entry name" value="AAA+_ATPase"/>
</dbReference>
<sequence>MSDPNRVLAPARSLRATPFTPSGSATTSEPPGEPLLKAADLACRRGGEWLFKALCFEVGRGQALWLRGPNGSGKTSLLRIVAGLLQPDAGHVIAATHGDPQALRRQQVYIGHANALKDDLTAFEALGFLARLHGRESSPAAVMSALRRLAMDHRCHAMVRTLSQGQRRRVALARLALERVAGLWLLDEPFDALDAAGVQAVEGLLEEHLARGGGVLLTSHVPPTLPVRPVRQLVLDTERRA</sequence>
<keyword evidence="6" id="KW-1278">Translocase</keyword>
<accession>A0ABW0Q669</accession>
<dbReference type="NCBIfam" id="NF010061">
    <property type="entry name" value="PRK13538.1"/>
    <property type="match status" value="1"/>
</dbReference>
<reference evidence="11" key="1">
    <citation type="journal article" date="2019" name="Int. J. Syst. Evol. Microbiol.">
        <title>The Global Catalogue of Microorganisms (GCM) 10K type strain sequencing project: providing services to taxonomists for standard genome sequencing and annotation.</title>
        <authorList>
            <consortium name="The Broad Institute Genomics Platform"/>
            <consortium name="The Broad Institute Genome Sequencing Center for Infectious Disease"/>
            <person name="Wu L."/>
            <person name="Ma J."/>
        </authorList>
    </citation>
    <scope>NUCLEOTIDE SEQUENCE [LARGE SCALE GENOMIC DNA]</scope>
    <source>
        <strain evidence="11">CGMCC 4.7277</strain>
    </source>
</reference>
<dbReference type="RefSeq" id="WP_084389588.1">
    <property type="nucleotide sequence ID" value="NZ_JBHSMX010000009.1"/>
</dbReference>
<dbReference type="SUPFAM" id="SSF52540">
    <property type="entry name" value="P-loop containing nucleoside triphosphate hydrolases"/>
    <property type="match status" value="1"/>
</dbReference>
<keyword evidence="5 10" id="KW-0067">ATP-binding</keyword>
<gene>
    <name evidence="10" type="primary">ccmA</name>
    <name evidence="10" type="ORF">ACFPP7_04480</name>
</gene>
<keyword evidence="4" id="KW-0201">Cytochrome c-type biogenesis</keyword>
<proteinExistence type="predicted"/>
<evidence type="ECO:0000259" key="9">
    <source>
        <dbReference type="PROSITE" id="PS50893"/>
    </source>
</evidence>
<dbReference type="PANTHER" id="PTHR43499:SF1">
    <property type="entry name" value="ABC TRANSPORTER I FAMILY MEMBER 1"/>
    <property type="match status" value="1"/>
</dbReference>
<evidence type="ECO:0000256" key="2">
    <source>
        <dbReference type="ARBA" id="ARBA00022475"/>
    </source>
</evidence>
<keyword evidence="3" id="KW-0547">Nucleotide-binding</keyword>
<dbReference type="GO" id="GO:0005524">
    <property type="term" value="F:ATP binding"/>
    <property type="evidence" value="ECO:0007669"/>
    <property type="project" value="UniProtKB-KW"/>
</dbReference>
<dbReference type="InterPro" id="IPR005895">
    <property type="entry name" value="ABC_transptr_haem_export_CcmA"/>
</dbReference>
<feature type="domain" description="ABC transporter" evidence="9">
    <location>
        <begin position="36"/>
        <end position="241"/>
    </location>
</feature>
<dbReference type="Gene3D" id="3.40.50.300">
    <property type="entry name" value="P-loop containing nucleotide triphosphate hydrolases"/>
    <property type="match status" value="1"/>
</dbReference>
<evidence type="ECO:0000313" key="11">
    <source>
        <dbReference type="Proteomes" id="UP001596084"/>
    </source>
</evidence>
<dbReference type="InterPro" id="IPR027417">
    <property type="entry name" value="P-loop_NTPase"/>
</dbReference>
<keyword evidence="1" id="KW-0813">Transport</keyword>
<feature type="region of interest" description="Disordered" evidence="8">
    <location>
        <begin position="1"/>
        <end position="33"/>
    </location>
</feature>
<evidence type="ECO:0000256" key="3">
    <source>
        <dbReference type="ARBA" id="ARBA00022741"/>
    </source>
</evidence>
<keyword evidence="2" id="KW-1003">Cell membrane</keyword>
<protein>
    <submittedName>
        <fullName evidence="10">Heme ABC exporter ATP-binding protein CcmA</fullName>
    </submittedName>
</protein>
<evidence type="ECO:0000256" key="1">
    <source>
        <dbReference type="ARBA" id="ARBA00022448"/>
    </source>
</evidence>
<dbReference type="Proteomes" id="UP001596084">
    <property type="component" value="Unassembled WGS sequence"/>
</dbReference>
<name>A0ABW0Q669_9BURK</name>
<organism evidence="10 11">
    <name type="scientific">Polaromonas jejuensis</name>
    <dbReference type="NCBI Taxonomy" id="457502"/>
    <lineage>
        <taxon>Bacteria</taxon>
        <taxon>Pseudomonadati</taxon>
        <taxon>Pseudomonadota</taxon>
        <taxon>Betaproteobacteria</taxon>
        <taxon>Burkholderiales</taxon>
        <taxon>Comamonadaceae</taxon>
        <taxon>Polaromonas</taxon>
    </lineage>
</organism>
<comment type="caution">
    <text evidence="10">The sequence shown here is derived from an EMBL/GenBank/DDBJ whole genome shotgun (WGS) entry which is preliminary data.</text>
</comment>
<dbReference type="InterPro" id="IPR003439">
    <property type="entry name" value="ABC_transporter-like_ATP-bd"/>
</dbReference>
<dbReference type="InterPro" id="IPR017871">
    <property type="entry name" value="ABC_transporter-like_CS"/>
</dbReference>
<evidence type="ECO:0000256" key="4">
    <source>
        <dbReference type="ARBA" id="ARBA00022748"/>
    </source>
</evidence>
<keyword evidence="7" id="KW-0472">Membrane</keyword>
<dbReference type="PROSITE" id="PS00211">
    <property type="entry name" value="ABC_TRANSPORTER_1"/>
    <property type="match status" value="1"/>
</dbReference>
<dbReference type="PROSITE" id="PS50893">
    <property type="entry name" value="ABC_TRANSPORTER_2"/>
    <property type="match status" value="1"/>
</dbReference>
<feature type="compositionally biased region" description="Polar residues" evidence="8">
    <location>
        <begin position="19"/>
        <end position="29"/>
    </location>
</feature>
<dbReference type="NCBIfam" id="TIGR01189">
    <property type="entry name" value="ccmA"/>
    <property type="match status" value="1"/>
</dbReference>
<dbReference type="SMART" id="SM00382">
    <property type="entry name" value="AAA"/>
    <property type="match status" value="1"/>
</dbReference>
<evidence type="ECO:0000256" key="7">
    <source>
        <dbReference type="ARBA" id="ARBA00023136"/>
    </source>
</evidence>
<dbReference type="Pfam" id="PF00005">
    <property type="entry name" value="ABC_tran"/>
    <property type="match status" value="1"/>
</dbReference>
<evidence type="ECO:0000256" key="8">
    <source>
        <dbReference type="SAM" id="MobiDB-lite"/>
    </source>
</evidence>
<evidence type="ECO:0000256" key="6">
    <source>
        <dbReference type="ARBA" id="ARBA00022967"/>
    </source>
</evidence>
<keyword evidence="11" id="KW-1185">Reference proteome</keyword>
<dbReference type="EMBL" id="JBHSMX010000009">
    <property type="protein sequence ID" value="MFC5520173.1"/>
    <property type="molecule type" value="Genomic_DNA"/>
</dbReference>